<evidence type="ECO:0000313" key="1">
    <source>
        <dbReference type="EMBL" id="EFO16923.1"/>
    </source>
</evidence>
<dbReference type="KEGG" id="loa:LOAG_11581"/>
<organism evidence="1">
    <name type="scientific">Loa loa</name>
    <name type="common">Eye worm</name>
    <name type="synonym">Filaria loa</name>
    <dbReference type="NCBI Taxonomy" id="7209"/>
    <lineage>
        <taxon>Eukaryota</taxon>
        <taxon>Metazoa</taxon>
        <taxon>Ecdysozoa</taxon>
        <taxon>Nematoda</taxon>
        <taxon>Chromadorea</taxon>
        <taxon>Rhabditida</taxon>
        <taxon>Spirurina</taxon>
        <taxon>Spiruromorpha</taxon>
        <taxon>Filarioidea</taxon>
        <taxon>Onchocercidae</taxon>
        <taxon>Loa</taxon>
    </lineage>
</organism>
<gene>
    <name evidence="1" type="ORF">LOAG_11581</name>
</gene>
<protein>
    <submittedName>
        <fullName evidence="1">Uncharacterized protein</fullName>
    </submittedName>
</protein>
<accession>A0A1S0TMV9</accession>
<dbReference type="RefSeq" id="XP_003147146.1">
    <property type="nucleotide sequence ID" value="XM_003147098.1"/>
</dbReference>
<dbReference type="CTD" id="9949038"/>
<sequence>MYRKKDKRKQEEKVIPSKPPENFVAHIGLYMYHDPARILSRTEQGNLLYKKSVQLFRSDEHENRIGEEYDQSEDTNCVENTKTFNFSRGNKTNVNGEGK</sequence>
<dbReference type="GeneID" id="9949038"/>
<dbReference type="EMBL" id="JH712066">
    <property type="protein sequence ID" value="EFO16923.1"/>
    <property type="molecule type" value="Genomic_DNA"/>
</dbReference>
<reference evidence="1" key="1">
    <citation type="submission" date="2012-04" db="EMBL/GenBank/DDBJ databases">
        <title>The Genome Sequence of Loa loa.</title>
        <authorList>
            <consortium name="The Broad Institute Genome Sequencing Platform"/>
            <consortium name="Broad Institute Genome Sequencing Center for Infectious Disease"/>
            <person name="Nutman T.B."/>
            <person name="Fink D.L."/>
            <person name="Russ C."/>
            <person name="Young S."/>
            <person name="Zeng Q."/>
            <person name="Gargeya S."/>
            <person name="Alvarado L."/>
            <person name="Berlin A."/>
            <person name="Chapman S.B."/>
            <person name="Chen Z."/>
            <person name="Freedman E."/>
            <person name="Gellesch M."/>
            <person name="Goldberg J."/>
            <person name="Griggs A."/>
            <person name="Gujja S."/>
            <person name="Heilman E.R."/>
            <person name="Heiman D."/>
            <person name="Howarth C."/>
            <person name="Mehta T."/>
            <person name="Neiman D."/>
            <person name="Pearson M."/>
            <person name="Roberts A."/>
            <person name="Saif S."/>
            <person name="Shea T."/>
            <person name="Shenoy N."/>
            <person name="Sisk P."/>
            <person name="Stolte C."/>
            <person name="Sykes S."/>
            <person name="White J."/>
            <person name="Yandava C."/>
            <person name="Haas B."/>
            <person name="Henn M.R."/>
            <person name="Nusbaum C."/>
            <person name="Birren B."/>
        </authorList>
    </citation>
    <scope>NUCLEOTIDE SEQUENCE [LARGE SCALE GENOMIC DNA]</scope>
</reference>
<name>A0A1S0TMV9_LOALO</name>
<dbReference type="InParanoid" id="A0A1S0TMV9"/>
<proteinExistence type="predicted"/>
<dbReference type="AlphaFoldDB" id="A0A1S0TMV9"/>